<dbReference type="RefSeq" id="XP_007725421.1">
    <property type="nucleotide sequence ID" value="XM_007727231.1"/>
</dbReference>
<dbReference type="EMBL" id="AMWN01000005">
    <property type="protein sequence ID" value="EXJ85983.1"/>
    <property type="molecule type" value="Genomic_DNA"/>
</dbReference>
<dbReference type="AlphaFoldDB" id="W9Y0I6"/>
<dbReference type="InterPro" id="IPR043472">
    <property type="entry name" value="Macro_dom-like"/>
</dbReference>
<dbReference type="HOGENOM" id="CLU_024412_0_0_1"/>
<accession>W9Y0I6</accession>
<dbReference type="Proteomes" id="UP000019484">
    <property type="component" value="Unassembled WGS sequence"/>
</dbReference>
<evidence type="ECO:0000313" key="3">
    <source>
        <dbReference type="EMBL" id="EXJ85983.1"/>
    </source>
</evidence>
<dbReference type="Pfam" id="PF10021">
    <property type="entry name" value="PARG_cat_microb"/>
    <property type="match status" value="1"/>
</dbReference>
<dbReference type="OrthoDB" id="9985428at2759"/>
<comment type="caution">
    <text evidence="3">The sequence shown here is derived from an EMBL/GenBank/DDBJ whole genome shotgun (WGS) entry which is preliminary data.</text>
</comment>
<organism evidence="3 4">
    <name type="scientific">Capronia coronata CBS 617.96</name>
    <dbReference type="NCBI Taxonomy" id="1182541"/>
    <lineage>
        <taxon>Eukaryota</taxon>
        <taxon>Fungi</taxon>
        <taxon>Dikarya</taxon>
        <taxon>Ascomycota</taxon>
        <taxon>Pezizomycotina</taxon>
        <taxon>Eurotiomycetes</taxon>
        <taxon>Chaetothyriomycetidae</taxon>
        <taxon>Chaetothyriales</taxon>
        <taxon>Herpotrichiellaceae</taxon>
        <taxon>Capronia</taxon>
    </lineage>
</organism>
<dbReference type="GeneID" id="19161220"/>
<dbReference type="InterPro" id="IPR012664">
    <property type="entry name" value="CHP02452"/>
</dbReference>
<evidence type="ECO:0000256" key="1">
    <source>
        <dbReference type="SAM" id="MobiDB-lite"/>
    </source>
</evidence>
<feature type="compositionally biased region" description="Polar residues" evidence="1">
    <location>
        <begin position="31"/>
        <end position="40"/>
    </location>
</feature>
<dbReference type="InterPro" id="IPR019261">
    <property type="entry name" value="PARG_cat_microbial"/>
</dbReference>
<name>W9Y0I6_9EURO</name>
<dbReference type="NCBIfam" id="TIGR02452">
    <property type="entry name" value="TIGR02452 family protein"/>
    <property type="match status" value="1"/>
</dbReference>
<dbReference type="PANTHER" id="PTHR35596:SF1">
    <property type="entry name" value="MICROBIAL-TYPE PARG CATALYTIC DOMAIN-CONTAINING PROTEIN"/>
    <property type="match status" value="1"/>
</dbReference>
<sequence>MAHNRNKRGSDHDDDDDYKPSPPKRRRSQRVLTRTPSGQLISKPPASGPPKPFDRDQLAYTARETIRLLPGLLITRPDAKPDGFLCQKHQVGPLDQTFCPRLPKTKVRVINSDTIEAALQISRRSSDKPICVLNMANAIHAGGGFRKGALAQEEALCYRTSLSYSLKIRHYPIPDKAAIYSPTILVIRDSLANGHGVLDARDPSRLPVISVVSAAAIHKPKTKVLANANLPPAMSAVYTSAGDRELMREKMRIVLRTAIRNRHRKIVLGAFGCGAFANPLKEVGDLWVSVLKDFEFAGGWWEEVIFAVLSSPKDPNFDWYHKVLHGLEV</sequence>
<gene>
    <name evidence="3" type="ORF">A1O1_06352</name>
</gene>
<dbReference type="Gene3D" id="3.40.220.10">
    <property type="entry name" value="Leucine Aminopeptidase, subunit E, domain 1"/>
    <property type="match status" value="1"/>
</dbReference>
<dbReference type="STRING" id="1182541.W9Y0I6"/>
<feature type="region of interest" description="Disordered" evidence="1">
    <location>
        <begin position="1"/>
        <end position="55"/>
    </location>
</feature>
<keyword evidence="4" id="KW-1185">Reference proteome</keyword>
<feature type="domain" description="Microbial-type PARG catalytic" evidence="2">
    <location>
        <begin position="104"/>
        <end position="189"/>
    </location>
</feature>
<evidence type="ECO:0000313" key="4">
    <source>
        <dbReference type="Proteomes" id="UP000019484"/>
    </source>
</evidence>
<reference evidence="3 4" key="1">
    <citation type="submission" date="2013-03" db="EMBL/GenBank/DDBJ databases">
        <title>The Genome Sequence of Capronia coronata CBS 617.96.</title>
        <authorList>
            <consortium name="The Broad Institute Genomics Platform"/>
            <person name="Cuomo C."/>
            <person name="de Hoog S."/>
            <person name="Gorbushina A."/>
            <person name="Walker B."/>
            <person name="Young S.K."/>
            <person name="Zeng Q."/>
            <person name="Gargeya S."/>
            <person name="Fitzgerald M."/>
            <person name="Haas B."/>
            <person name="Abouelleil A."/>
            <person name="Allen A.W."/>
            <person name="Alvarado L."/>
            <person name="Arachchi H.M."/>
            <person name="Berlin A.M."/>
            <person name="Chapman S.B."/>
            <person name="Gainer-Dewar J."/>
            <person name="Goldberg J."/>
            <person name="Griggs A."/>
            <person name="Gujja S."/>
            <person name="Hansen M."/>
            <person name="Howarth C."/>
            <person name="Imamovic A."/>
            <person name="Ireland A."/>
            <person name="Larimer J."/>
            <person name="McCowan C."/>
            <person name="Murphy C."/>
            <person name="Pearson M."/>
            <person name="Poon T.W."/>
            <person name="Priest M."/>
            <person name="Roberts A."/>
            <person name="Saif S."/>
            <person name="Shea T."/>
            <person name="Sisk P."/>
            <person name="Sykes S."/>
            <person name="Wortman J."/>
            <person name="Nusbaum C."/>
            <person name="Birren B."/>
        </authorList>
    </citation>
    <scope>NUCLEOTIDE SEQUENCE [LARGE SCALE GENOMIC DNA]</scope>
    <source>
        <strain evidence="3 4">CBS 617.96</strain>
    </source>
</reference>
<dbReference type="eggNOG" id="ENOG502RY8X">
    <property type="taxonomic scope" value="Eukaryota"/>
</dbReference>
<protein>
    <recommendedName>
        <fullName evidence="2">Microbial-type PARG catalytic domain-containing protein</fullName>
    </recommendedName>
</protein>
<dbReference type="SUPFAM" id="SSF52949">
    <property type="entry name" value="Macro domain-like"/>
    <property type="match status" value="1"/>
</dbReference>
<evidence type="ECO:0000259" key="2">
    <source>
        <dbReference type="Pfam" id="PF10021"/>
    </source>
</evidence>
<proteinExistence type="predicted"/>
<dbReference type="PANTHER" id="PTHR35596">
    <property type="entry name" value="DUF2263 DOMAIN-CONTAINING PROTEIN"/>
    <property type="match status" value="1"/>
</dbReference>